<dbReference type="CDD" id="cd15047">
    <property type="entry name" value="7tmC_GABA-B-like"/>
    <property type="match status" value="1"/>
</dbReference>
<evidence type="ECO:0000256" key="6">
    <source>
        <dbReference type="ARBA" id="ARBA00023170"/>
    </source>
</evidence>
<evidence type="ECO:0000256" key="8">
    <source>
        <dbReference type="ARBA" id="ARBA00023224"/>
    </source>
</evidence>
<evidence type="ECO:0000256" key="4">
    <source>
        <dbReference type="ARBA" id="ARBA00023040"/>
    </source>
</evidence>
<dbReference type="Pfam" id="PF01094">
    <property type="entry name" value="ANF_receptor"/>
    <property type="match status" value="1"/>
</dbReference>
<dbReference type="Pfam" id="PF00003">
    <property type="entry name" value="7tm_3"/>
    <property type="match status" value="1"/>
</dbReference>
<evidence type="ECO:0000313" key="12">
    <source>
        <dbReference type="EMBL" id="GBG27239.1"/>
    </source>
</evidence>
<evidence type="ECO:0000256" key="9">
    <source>
        <dbReference type="SAM" id="MobiDB-lite"/>
    </source>
</evidence>
<dbReference type="GO" id="GO:0004965">
    <property type="term" value="F:G protein-coupled GABA receptor activity"/>
    <property type="evidence" value="ECO:0007669"/>
    <property type="project" value="InterPro"/>
</dbReference>
<evidence type="ECO:0000256" key="7">
    <source>
        <dbReference type="ARBA" id="ARBA00023180"/>
    </source>
</evidence>
<keyword evidence="2 10" id="KW-0812">Transmembrane</keyword>
<feature type="compositionally biased region" description="Acidic residues" evidence="9">
    <location>
        <begin position="804"/>
        <end position="821"/>
    </location>
</feature>
<dbReference type="EMBL" id="BEYU01000028">
    <property type="protein sequence ID" value="GBG27239.1"/>
    <property type="molecule type" value="Genomic_DNA"/>
</dbReference>
<dbReference type="PROSITE" id="PS50259">
    <property type="entry name" value="G_PROTEIN_RECEP_F3_4"/>
    <property type="match status" value="1"/>
</dbReference>
<accession>A0A2R5GAC2</accession>
<evidence type="ECO:0000256" key="5">
    <source>
        <dbReference type="ARBA" id="ARBA00023136"/>
    </source>
</evidence>
<feature type="transmembrane region" description="Helical" evidence="10">
    <location>
        <begin position="544"/>
        <end position="563"/>
    </location>
</feature>
<keyword evidence="3 10" id="KW-1133">Transmembrane helix</keyword>
<dbReference type="InterPro" id="IPR017978">
    <property type="entry name" value="GPCR_3_C"/>
</dbReference>
<gene>
    <name evidence="12" type="ORF">FCC1311_034612</name>
</gene>
<keyword evidence="13" id="KW-1185">Reference proteome</keyword>
<evidence type="ECO:0000256" key="10">
    <source>
        <dbReference type="SAM" id="Phobius"/>
    </source>
</evidence>
<dbReference type="InterPro" id="IPR000337">
    <property type="entry name" value="GPCR_3"/>
</dbReference>
<dbReference type="InterPro" id="IPR001828">
    <property type="entry name" value="ANF_lig-bd_rcpt"/>
</dbReference>
<dbReference type="PANTHER" id="PTHR10519:SF20">
    <property type="entry name" value="G-PROTEIN COUPLED RECEPTOR 156-RELATED"/>
    <property type="match status" value="1"/>
</dbReference>
<name>A0A2R5GAC2_9STRA</name>
<dbReference type="GO" id="GO:0007214">
    <property type="term" value="P:gamma-aminobutyric acid signaling pathway"/>
    <property type="evidence" value="ECO:0007669"/>
    <property type="project" value="TreeGrafter"/>
</dbReference>
<dbReference type="Gene3D" id="3.40.50.2300">
    <property type="match status" value="2"/>
</dbReference>
<dbReference type="SUPFAM" id="SSF53822">
    <property type="entry name" value="Periplasmic binding protein-like I"/>
    <property type="match status" value="1"/>
</dbReference>
<keyword evidence="8" id="KW-0807">Transducer</keyword>
<feature type="transmembrane region" description="Helical" evidence="10">
    <location>
        <begin position="503"/>
        <end position="524"/>
    </location>
</feature>
<evidence type="ECO:0000313" key="13">
    <source>
        <dbReference type="Proteomes" id="UP000241890"/>
    </source>
</evidence>
<dbReference type="PANTHER" id="PTHR10519">
    <property type="entry name" value="GABA-B RECEPTOR"/>
    <property type="match status" value="1"/>
</dbReference>
<evidence type="ECO:0000256" key="1">
    <source>
        <dbReference type="ARBA" id="ARBA00004141"/>
    </source>
</evidence>
<keyword evidence="4" id="KW-0297">G-protein coupled receptor</keyword>
<keyword evidence="6 12" id="KW-0675">Receptor</keyword>
<evidence type="ECO:0000256" key="3">
    <source>
        <dbReference type="ARBA" id="ARBA00022989"/>
    </source>
</evidence>
<dbReference type="OrthoDB" id="43432at2759"/>
<feature type="transmembrane region" description="Helical" evidence="10">
    <location>
        <begin position="470"/>
        <end position="491"/>
    </location>
</feature>
<feature type="transmembrane region" description="Helical" evidence="10">
    <location>
        <begin position="584"/>
        <end position="605"/>
    </location>
</feature>
<dbReference type="PRINTS" id="PR00248">
    <property type="entry name" value="GPCRMGR"/>
</dbReference>
<evidence type="ECO:0000256" key="2">
    <source>
        <dbReference type="ARBA" id="ARBA00022692"/>
    </source>
</evidence>
<evidence type="ECO:0000259" key="11">
    <source>
        <dbReference type="PROSITE" id="PS50259"/>
    </source>
</evidence>
<protein>
    <submittedName>
        <fullName evidence="12">Metabotropic glutamate receptor-like protein E</fullName>
    </submittedName>
</protein>
<dbReference type="Proteomes" id="UP000241890">
    <property type="component" value="Unassembled WGS sequence"/>
</dbReference>
<comment type="subcellular location">
    <subcellularLocation>
        <location evidence="1">Membrane</location>
        <topology evidence="1">Multi-pass membrane protein</topology>
    </subcellularLocation>
</comment>
<comment type="caution">
    <text evidence="12">The sequence shown here is derived from an EMBL/GenBank/DDBJ whole genome shotgun (WGS) entry which is preliminary data.</text>
</comment>
<keyword evidence="5 10" id="KW-0472">Membrane</keyword>
<feature type="domain" description="G-protein coupled receptors family 3 profile" evidence="11">
    <location>
        <begin position="538"/>
        <end position="753"/>
    </location>
</feature>
<feature type="transmembrane region" description="Helical" evidence="10">
    <location>
        <begin position="678"/>
        <end position="702"/>
    </location>
</feature>
<dbReference type="GO" id="GO:0038039">
    <property type="term" value="C:G protein-coupled receptor heterodimeric complex"/>
    <property type="evidence" value="ECO:0007669"/>
    <property type="project" value="TreeGrafter"/>
</dbReference>
<proteinExistence type="predicted"/>
<dbReference type="InterPro" id="IPR028082">
    <property type="entry name" value="Peripla_BP_I"/>
</dbReference>
<feature type="region of interest" description="Disordered" evidence="9">
    <location>
        <begin position="796"/>
        <end position="841"/>
    </location>
</feature>
<keyword evidence="7" id="KW-0325">Glycoprotein</keyword>
<dbReference type="InParanoid" id="A0A2R5GAC2"/>
<dbReference type="InterPro" id="IPR002455">
    <property type="entry name" value="GPCR3_GABA-B"/>
</dbReference>
<feature type="transmembrane region" description="Helical" evidence="10">
    <location>
        <begin position="645"/>
        <end position="666"/>
    </location>
</feature>
<dbReference type="AlphaFoldDB" id="A0A2R5GAC2"/>
<sequence>MGLHGVLSDDVFTQYDMEAEVPHVAMLMAARMCEDGDGSVISELASRSTQCPGLHFNFTASDSQFDPASAVQVLLDGIHSSNPTNFVIGPTRSASALPVALVAGSENVGVISATASSQDLSDRAEYSKFVRVIPSDKGTTKVAAQLASWYDLKHIGLVHADDSFGSSFRDDLEEACEEAGVTLHSEGFRVGDTTGAANAMATLGNEKLNVILLLAWDEDILAIADYALDNGMMGEGKLLIFLDAVTDANLDALAARSEALATALVRHQRLSVKTAFETTRTKNFRHSWADLQYDSSFMTYVNERLPGGQLFRVPSKGTYASRQVDVDFFETYTTDSLVQTVSLHFDAVVASCRALCMAYEKHGTISNMQNVIDMISSEDFVFSGLTGSMVLDASTGSRNISSVSYSLSSLALDATNNSTFTLEEVAVWSSDKWSTTNGDLIFPGDTTEVPLATETVIEDLNQIHPGVRGLMFSLMVVTEVSCIYFIIWTFMNKKSRVVVKSQPEFLVISLVGVMISTAAVIPLGMDDGILHSSLGLDVSCNAWILLWTFGNTILYGALITKLYRILRIFENPSLRTMKISNKDLYLRILAMLALTSSILTLWFSLDPMYYERRVDPIYSGVEVDSYGNLLESYGLCTDHRGLSTIFLAIVFCKNGLKFAGTTYMAYKCRHVDKQFQESAYIFMAVASMLQLYTLGVPIMFAIELKQTTVRFLVFGGLIVINNFVLAALVMVPKIRLVRQRAERVVQKSKQVTGHEATATSQAIKNDKFVVSDEGNDVNGFDFARALRHQAPSVSFADMYPTRESDDEGGDGDVSDAEDDNDAANGRDRRRRSAKQAAVRMA</sequence>
<reference evidence="12 13" key="1">
    <citation type="submission" date="2017-12" db="EMBL/GenBank/DDBJ databases">
        <title>Sequencing, de novo assembly and annotation of complete genome of a new Thraustochytrid species, strain FCC1311.</title>
        <authorList>
            <person name="Sedici K."/>
            <person name="Godart F."/>
            <person name="Aiese Cigliano R."/>
            <person name="Sanseverino W."/>
            <person name="Barakat M."/>
            <person name="Ortet P."/>
            <person name="Marechal E."/>
            <person name="Cagnac O."/>
            <person name="Amato A."/>
        </authorList>
    </citation>
    <scope>NUCLEOTIDE SEQUENCE [LARGE SCALE GENOMIC DNA]</scope>
</reference>
<feature type="transmembrane region" description="Helical" evidence="10">
    <location>
        <begin position="708"/>
        <end position="731"/>
    </location>
</feature>
<organism evidence="12 13">
    <name type="scientific">Hondaea fermentalgiana</name>
    <dbReference type="NCBI Taxonomy" id="2315210"/>
    <lineage>
        <taxon>Eukaryota</taxon>
        <taxon>Sar</taxon>
        <taxon>Stramenopiles</taxon>
        <taxon>Bigyra</taxon>
        <taxon>Labyrinthulomycetes</taxon>
        <taxon>Thraustochytrida</taxon>
        <taxon>Thraustochytriidae</taxon>
        <taxon>Hondaea</taxon>
    </lineage>
</organism>